<dbReference type="InterPro" id="IPR051450">
    <property type="entry name" value="Gfo/Idh/MocA_Oxidoreductases"/>
</dbReference>
<proteinExistence type="predicted"/>
<organism evidence="3 4">
    <name type="scientific">Kaistia hirudinis</name>
    <dbReference type="NCBI Taxonomy" id="1293440"/>
    <lineage>
        <taxon>Bacteria</taxon>
        <taxon>Pseudomonadati</taxon>
        <taxon>Pseudomonadota</taxon>
        <taxon>Alphaproteobacteria</taxon>
        <taxon>Hyphomicrobiales</taxon>
        <taxon>Kaistiaceae</taxon>
        <taxon>Kaistia</taxon>
    </lineage>
</organism>
<accession>A0A840AHP8</accession>
<dbReference type="SUPFAM" id="SSF51735">
    <property type="entry name" value="NAD(P)-binding Rossmann-fold domains"/>
    <property type="match status" value="1"/>
</dbReference>
<dbReference type="EMBL" id="JACIDS010000001">
    <property type="protein sequence ID" value="MBB3929082.1"/>
    <property type="molecule type" value="Genomic_DNA"/>
</dbReference>
<dbReference type="Pfam" id="PF22725">
    <property type="entry name" value="GFO_IDH_MocA_C3"/>
    <property type="match status" value="1"/>
</dbReference>
<evidence type="ECO:0000313" key="4">
    <source>
        <dbReference type="Proteomes" id="UP000553963"/>
    </source>
</evidence>
<dbReference type="Gene3D" id="3.30.360.10">
    <property type="entry name" value="Dihydrodipicolinate Reductase, domain 2"/>
    <property type="match status" value="1"/>
</dbReference>
<dbReference type="GO" id="GO:0000166">
    <property type="term" value="F:nucleotide binding"/>
    <property type="evidence" value="ECO:0007669"/>
    <property type="project" value="InterPro"/>
</dbReference>
<evidence type="ECO:0000259" key="1">
    <source>
        <dbReference type="Pfam" id="PF01408"/>
    </source>
</evidence>
<dbReference type="RefSeq" id="WP_183396780.1">
    <property type="nucleotide sequence ID" value="NZ_JACIDS010000001.1"/>
</dbReference>
<dbReference type="SUPFAM" id="SSF55347">
    <property type="entry name" value="Glyceraldehyde-3-phosphate dehydrogenase-like, C-terminal domain"/>
    <property type="match status" value="1"/>
</dbReference>
<dbReference type="Proteomes" id="UP000553963">
    <property type="component" value="Unassembled WGS sequence"/>
</dbReference>
<keyword evidence="4" id="KW-1185">Reference proteome</keyword>
<dbReference type="InterPro" id="IPR000683">
    <property type="entry name" value="Gfo/Idh/MocA-like_OxRdtase_N"/>
</dbReference>
<comment type="caution">
    <text evidence="3">The sequence shown here is derived from an EMBL/GenBank/DDBJ whole genome shotgun (WGS) entry which is preliminary data.</text>
</comment>
<dbReference type="InterPro" id="IPR036291">
    <property type="entry name" value="NAD(P)-bd_dom_sf"/>
</dbReference>
<dbReference type="Gene3D" id="3.40.50.720">
    <property type="entry name" value="NAD(P)-binding Rossmann-like Domain"/>
    <property type="match status" value="1"/>
</dbReference>
<gene>
    <name evidence="3" type="ORF">GGR25_000101</name>
</gene>
<dbReference type="AlphaFoldDB" id="A0A840AHP8"/>
<sequence>MSQGSSSGAIRTGVVGLGYFGSFHARHHAANPKAYLVAVADADAERASATAAAHGAEAFADHRALIGRVDAVSITVPTSLHHEVAGDFLDAGIHVLIEKPIADTPEAARDLIARAAASGAVLQVGHIERFSPVFAALRERAVQPLSVECTRIGPWRGRAIDVDVVLDLMIHDIDLVLTLVGAPVESVSAVGSPVLAPTNDYAHAQLRFANGATAHLSASRVAERTERVIRVVEPARHWTADLAQRTVASYDRGNGVDSRQEITVPASDNLALEIDSFLDAVAKHSRPVVDGQAGLDALVVAKAILDRIALAPTGAVISPGGSL</sequence>
<dbReference type="InterPro" id="IPR055170">
    <property type="entry name" value="GFO_IDH_MocA-like_dom"/>
</dbReference>
<dbReference type="Pfam" id="PF01408">
    <property type="entry name" value="GFO_IDH_MocA"/>
    <property type="match status" value="1"/>
</dbReference>
<feature type="domain" description="Gfo/Idh/MocA-like oxidoreductase N-terminal" evidence="1">
    <location>
        <begin position="10"/>
        <end position="126"/>
    </location>
</feature>
<reference evidence="3 4" key="1">
    <citation type="submission" date="2020-08" db="EMBL/GenBank/DDBJ databases">
        <title>Genomic Encyclopedia of Type Strains, Phase IV (KMG-IV): sequencing the most valuable type-strain genomes for metagenomic binning, comparative biology and taxonomic classification.</title>
        <authorList>
            <person name="Goeker M."/>
        </authorList>
    </citation>
    <scope>NUCLEOTIDE SEQUENCE [LARGE SCALE GENOMIC DNA]</scope>
    <source>
        <strain evidence="3 4">DSM 25966</strain>
    </source>
</reference>
<evidence type="ECO:0000259" key="2">
    <source>
        <dbReference type="Pfam" id="PF22725"/>
    </source>
</evidence>
<name>A0A840AHP8_9HYPH</name>
<protein>
    <submittedName>
        <fullName evidence="3">Putative dehydrogenase</fullName>
    </submittedName>
</protein>
<evidence type="ECO:0000313" key="3">
    <source>
        <dbReference type="EMBL" id="MBB3929082.1"/>
    </source>
</evidence>
<dbReference type="PANTHER" id="PTHR43377:SF1">
    <property type="entry name" value="BILIVERDIN REDUCTASE A"/>
    <property type="match status" value="1"/>
</dbReference>
<feature type="domain" description="GFO/IDH/MocA-like oxidoreductase" evidence="2">
    <location>
        <begin position="153"/>
        <end position="228"/>
    </location>
</feature>
<dbReference type="PANTHER" id="PTHR43377">
    <property type="entry name" value="BILIVERDIN REDUCTASE A"/>
    <property type="match status" value="1"/>
</dbReference>